<proteinExistence type="predicted"/>
<dbReference type="InterPro" id="IPR045860">
    <property type="entry name" value="Snake_toxin-like_sf"/>
</dbReference>
<feature type="transmembrane region" description="Helical" evidence="1">
    <location>
        <begin position="128"/>
        <end position="148"/>
    </location>
</feature>
<keyword evidence="3" id="KW-1185">Reference proteome</keyword>
<dbReference type="Proteomes" id="UP000078200">
    <property type="component" value="Unassembled WGS sequence"/>
</dbReference>
<dbReference type="SUPFAM" id="SSF57302">
    <property type="entry name" value="Snake toxin-like"/>
    <property type="match status" value="1"/>
</dbReference>
<keyword evidence="1" id="KW-1133">Transmembrane helix</keyword>
<sequence length="157" mass="18008">MPVFQDFTNKTKEKETNKLQLFYQLANDSLMIALKCHQCHNLETSDCYKIDERKITSFLKECPPNTLACAVKLKKAGIPEIFRECADNSWVCDARKFKCDKCKEDGCNSANDVKTNVLMSSINYLSKYWTVGVLVFMIVALLVLWCVLKLRSDANFD</sequence>
<dbReference type="VEuPathDB" id="VectorBase:GAUT051004"/>
<protein>
    <submittedName>
        <fullName evidence="2">Uncharacterized protein</fullName>
    </submittedName>
</protein>
<evidence type="ECO:0000256" key="1">
    <source>
        <dbReference type="SAM" id="Phobius"/>
    </source>
</evidence>
<keyword evidence="1" id="KW-0812">Transmembrane</keyword>
<accession>A0A1A9VXQ3</accession>
<keyword evidence="1" id="KW-0472">Membrane</keyword>
<organism evidence="2 3">
    <name type="scientific">Glossina austeni</name>
    <name type="common">Savannah tsetse fly</name>
    <dbReference type="NCBI Taxonomy" id="7395"/>
    <lineage>
        <taxon>Eukaryota</taxon>
        <taxon>Metazoa</taxon>
        <taxon>Ecdysozoa</taxon>
        <taxon>Arthropoda</taxon>
        <taxon>Hexapoda</taxon>
        <taxon>Insecta</taxon>
        <taxon>Pterygota</taxon>
        <taxon>Neoptera</taxon>
        <taxon>Endopterygota</taxon>
        <taxon>Diptera</taxon>
        <taxon>Brachycera</taxon>
        <taxon>Muscomorpha</taxon>
        <taxon>Hippoboscoidea</taxon>
        <taxon>Glossinidae</taxon>
        <taxon>Glossina</taxon>
    </lineage>
</organism>
<reference evidence="2" key="1">
    <citation type="submission" date="2020-05" db="UniProtKB">
        <authorList>
            <consortium name="EnsemblMetazoa"/>
        </authorList>
    </citation>
    <scope>IDENTIFICATION</scope>
    <source>
        <strain evidence="2">TTRI</strain>
    </source>
</reference>
<evidence type="ECO:0000313" key="3">
    <source>
        <dbReference type="Proteomes" id="UP000078200"/>
    </source>
</evidence>
<dbReference type="EnsemblMetazoa" id="GAUT051004-RA">
    <property type="protein sequence ID" value="GAUT051004-PA"/>
    <property type="gene ID" value="GAUT051004"/>
</dbReference>
<evidence type="ECO:0000313" key="2">
    <source>
        <dbReference type="EnsemblMetazoa" id="GAUT051004-PA"/>
    </source>
</evidence>
<name>A0A1A9VXQ3_GLOAU</name>
<dbReference type="AlphaFoldDB" id="A0A1A9VXQ3"/>